<evidence type="ECO:0000259" key="3">
    <source>
        <dbReference type="Pfam" id="PF01266"/>
    </source>
</evidence>
<evidence type="ECO:0000256" key="2">
    <source>
        <dbReference type="SAM" id="Phobius"/>
    </source>
</evidence>
<dbReference type="Proteomes" id="UP000198922">
    <property type="component" value="Unassembled WGS sequence"/>
</dbReference>
<sequence>MPRDGTTVTADVAVIGGGVTGAAIAYGLLRRGRRVVVLDEGDKAFRASRGNGGLVWVQNKGLGCPSYTRLSLRSSLLWTRFARDLQQDSGIDVAYERRGGLQCCLSEAEADTRAAQVRQMTAACSADGLDIRMIAPDEIRSMEPQIGPDVVAASYSPHDGAADPIRLLRALHAAILGRGGRILSGPAVEAIEPAGDGSHMLRRRDMRVAAGQVVIAAGNGARALGGTLGVALPVRPQKGQAIITERFGGHQKVFIIKARQTIDGHFILGSSIEEDAADLGTDLGYVGPSVARTLRILPFLQNARVLRTWAAYRVMTPDSFPIYGPIATAPGIHVATCHSGITLAAFHALDLPGILTGDAPADPIAQFLTTRFEEAA</sequence>
<dbReference type="STRING" id="521013.SAMN04488567_3291"/>
<keyword evidence="2" id="KW-0472">Membrane</keyword>
<dbReference type="OrthoDB" id="6949587at2"/>
<dbReference type="InterPro" id="IPR006076">
    <property type="entry name" value="FAD-dep_OxRdtase"/>
</dbReference>
<dbReference type="RefSeq" id="WP_090113763.1">
    <property type="nucleotide sequence ID" value="NZ_FNAT01000006.1"/>
</dbReference>
<protein>
    <submittedName>
        <fullName evidence="4">Glycine/D-amino acid oxidase</fullName>
    </submittedName>
</protein>
<dbReference type="PANTHER" id="PTHR13847">
    <property type="entry name" value="SARCOSINE DEHYDROGENASE-RELATED"/>
    <property type="match status" value="1"/>
</dbReference>
<name>A0A1G7HU85_9RHOB</name>
<feature type="transmembrane region" description="Helical" evidence="2">
    <location>
        <begin position="12"/>
        <end position="29"/>
    </location>
</feature>
<dbReference type="InterPro" id="IPR036188">
    <property type="entry name" value="FAD/NAD-bd_sf"/>
</dbReference>
<feature type="domain" description="FAD dependent oxidoreductase" evidence="3">
    <location>
        <begin position="11"/>
        <end position="347"/>
    </location>
</feature>
<organism evidence="4 5">
    <name type="scientific">Limimaricola pyoseonensis</name>
    <dbReference type="NCBI Taxonomy" id="521013"/>
    <lineage>
        <taxon>Bacteria</taxon>
        <taxon>Pseudomonadati</taxon>
        <taxon>Pseudomonadota</taxon>
        <taxon>Alphaproteobacteria</taxon>
        <taxon>Rhodobacterales</taxon>
        <taxon>Paracoccaceae</taxon>
        <taxon>Limimaricola</taxon>
    </lineage>
</organism>
<keyword evidence="2" id="KW-0812">Transmembrane</keyword>
<reference evidence="5" key="1">
    <citation type="submission" date="2016-10" db="EMBL/GenBank/DDBJ databases">
        <authorList>
            <person name="Varghese N."/>
            <person name="Submissions S."/>
        </authorList>
    </citation>
    <scope>NUCLEOTIDE SEQUENCE [LARGE SCALE GENOMIC DNA]</scope>
    <source>
        <strain evidence="5">DSM 21424</strain>
    </source>
</reference>
<keyword evidence="2" id="KW-1133">Transmembrane helix</keyword>
<dbReference type="Gene3D" id="3.50.50.60">
    <property type="entry name" value="FAD/NAD(P)-binding domain"/>
    <property type="match status" value="1"/>
</dbReference>
<dbReference type="GO" id="GO:0005737">
    <property type="term" value="C:cytoplasm"/>
    <property type="evidence" value="ECO:0007669"/>
    <property type="project" value="TreeGrafter"/>
</dbReference>
<dbReference type="SUPFAM" id="SSF54373">
    <property type="entry name" value="FAD-linked reductases, C-terminal domain"/>
    <property type="match status" value="1"/>
</dbReference>
<gene>
    <name evidence="4" type="ORF">SAMN04488567_3291</name>
</gene>
<evidence type="ECO:0000313" key="4">
    <source>
        <dbReference type="EMBL" id="SDF03863.1"/>
    </source>
</evidence>
<proteinExistence type="predicted"/>
<dbReference type="Pfam" id="PF01266">
    <property type="entry name" value="DAO"/>
    <property type="match status" value="1"/>
</dbReference>
<keyword evidence="5" id="KW-1185">Reference proteome</keyword>
<dbReference type="GO" id="GO:0016491">
    <property type="term" value="F:oxidoreductase activity"/>
    <property type="evidence" value="ECO:0007669"/>
    <property type="project" value="UniProtKB-KW"/>
</dbReference>
<dbReference type="AlphaFoldDB" id="A0A1G7HU85"/>
<keyword evidence="1" id="KW-0560">Oxidoreductase</keyword>
<dbReference type="EMBL" id="FNAT01000006">
    <property type="protein sequence ID" value="SDF03863.1"/>
    <property type="molecule type" value="Genomic_DNA"/>
</dbReference>
<accession>A0A1G7HU85</accession>
<dbReference type="SUPFAM" id="SSF51905">
    <property type="entry name" value="FAD/NAD(P)-binding domain"/>
    <property type="match status" value="1"/>
</dbReference>
<evidence type="ECO:0000256" key="1">
    <source>
        <dbReference type="ARBA" id="ARBA00023002"/>
    </source>
</evidence>
<evidence type="ECO:0000313" key="5">
    <source>
        <dbReference type="Proteomes" id="UP000198922"/>
    </source>
</evidence>
<dbReference type="Gene3D" id="3.30.9.10">
    <property type="entry name" value="D-Amino Acid Oxidase, subunit A, domain 2"/>
    <property type="match status" value="1"/>
</dbReference>